<evidence type="ECO:0000256" key="1">
    <source>
        <dbReference type="SAM" id="Phobius"/>
    </source>
</evidence>
<gene>
    <name evidence="2" type="ORF">PMAYCL1PPCAC_31127</name>
</gene>
<organism evidence="2 3">
    <name type="scientific">Pristionchus mayeri</name>
    <dbReference type="NCBI Taxonomy" id="1317129"/>
    <lineage>
        <taxon>Eukaryota</taxon>
        <taxon>Metazoa</taxon>
        <taxon>Ecdysozoa</taxon>
        <taxon>Nematoda</taxon>
        <taxon>Chromadorea</taxon>
        <taxon>Rhabditida</taxon>
        <taxon>Rhabditina</taxon>
        <taxon>Diplogasteromorpha</taxon>
        <taxon>Diplogasteroidea</taxon>
        <taxon>Neodiplogasteridae</taxon>
        <taxon>Pristionchus</taxon>
    </lineage>
</organism>
<evidence type="ECO:0000313" key="3">
    <source>
        <dbReference type="Proteomes" id="UP001328107"/>
    </source>
</evidence>
<feature type="non-terminal residue" evidence="2">
    <location>
        <position position="1"/>
    </location>
</feature>
<keyword evidence="1" id="KW-0812">Transmembrane</keyword>
<keyword evidence="1" id="KW-0472">Membrane</keyword>
<keyword evidence="1" id="KW-1133">Transmembrane helix</keyword>
<feature type="transmembrane region" description="Helical" evidence="1">
    <location>
        <begin position="71"/>
        <end position="91"/>
    </location>
</feature>
<evidence type="ECO:0000313" key="2">
    <source>
        <dbReference type="EMBL" id="GMR60932.1"/>
    </source>
</evidence>
<dbReference type="EMBL" id="BTRK01000006">
    <property type="protein sequence ID" value="GMR60932.1"/>
    <property type="molecule type" value="Genomic_DNA"/>
</dbReference>
<comment type="caution">
    <text evidence="2">The sequence shown here is derived from an EMBL/GenBank/DDBJ whole genome shotgun (WGS) entry which is preliminary data.</text>
</comment>
<feature type="transmembrane region" description="Helical" evidence="1">
    <location>
        <begin position="103"/>
        <end position="126"/>
    </location>
</feature>
<name>A0AAN5DE99_9BILA</name>
<dbReference type="Proteomes" id="UP001328107">
    <property type="component" value="Unassembled WGS sequence"/>
</dbReference>
<proteinExistence type="predicted"/>
<reference evidence="3" key="1">
    <citation type="submission" date="2022-10" db="EMBL/GenBank/DDBJ databases">
        <title>Genome assembly of Pristionchus species.</title>
        <authorList>
            <person name="Yoshida K."/>
            <person name="Sommer R.J."/>
        </authorList>
    </citation>
    <scope>NUCLEOTIDE SEQUENCE [LARGE SCALE GENOMIC DNA]</scope>
    <source>
        <strain evidence="3">RS5460</strain>
    </source>
</reference>
<feature type="transmembrane region" description="Helical" evidence="1">
    <location>
        <begin position="39"/>
        <end position="59"/>
    </location>
</feature>
<keyword evidence="3" id="KW-1185">Reference proteome</keyword>
<protein>
    <submittedName>
        <fullName evidence="2">Uncharacterized protein</fullName>
    </submittedName>
</protein>
<accession>A0AAN5DE99</accession>
<dbReference type="AlphaFoldDB" id="A0AAN5DE99"/>
<sequence>SRVPPISQLPAHFLSGEIAMNEKIKEEPTFCCCPLSKSVVIFALIHIFTSLTALFLSLLEMKTDEIRIQDHLPFSAAFFGVISAFCILRATKVYNYRSYYRSALWLVIFQISVAASSTFAYAYTGFTSCDKEQSRKDKFSMMCESAYALVLTIMGLVYYRTGLFLENERKTKSRVYFYSSRSKVAPSCELP</sequence>
<feature type="transmembrane region" description="Helical" evidence="1">
    <location>
        <begin position="146"/>
        <end position="165"/>
    </location>
</feature>